<evidence type="ECO:0000256" key="1">
    <source>
        <dbReference type="SAM" id="Phobius"/>
    </source>
</evidence>
<evidence type="ECO:0000259" key="2">
    <source>
        <dbReference type="Pfam" id="PF02698"/>
    </source>
</evidence>
<keyword evidence="1" id="KW-0472">Membrane</keyword>
<dbReference type="Pfam" id="PF02698">
    <property type="entry name" value="DUF218"/>
    <property type="match status" value="1"/>
</dbReference>
<evidence type="ECO:0000313" key="4">
    <source>
        <dbReference type="Proteomes" id="UP000824209"/>
    </source>
</evidence>
<keyword evidence="1" id="KW-1133">Transmembrane helix</keyword>
<dbReference type="PANTHER" id="PTHR30336:SF4">
    <property type="entry name" value="ENVELOPE BIOGENESIS FACTOR ELYC"/>
    <property type="match status" value="1"/>
</dbReference>
<dbReference type="InterPro" id="IPR003848">
    <property type="entry name" value="DUF218"/>
</dbReference>
<dbReference type="InterPro" id="IPR014729">
    <property type="entry name" value="Rossmann-like_a/b/a_fold"/>
</dbReference>
<dbReference type="GO" id="GO:0043164">
    <property type="term" value="P:Gram-negative-bacterium-type cell wall biogenesis"/>
    <property type="evidence" value="ECO:0007669"/>
    <property type="project" value="TreeGrafter"/>
</dbReference>
<dbReference type="EMBL" id="DWYA01000011">
    <property type="protein sequence ID" value="HJB38971.1"/>
    <property type="molecule type" value="Genomic_DNA"/>
</dbReference>
<dbReference type="Proteomes" id="UP000824209">
    <property type="component" value="Unassembled WGS sequence"/>
</dbReference>
<feature type="transmembrane region" description="Helical" evidence="1">
    <location>
        <begin position="24"/>
        <end position="43"/>
    </location>
</feature>
<dbReference type="CDD" id="cd06259">
    <property type="entry name" value="YdcF-like"/>
    <property type="match status" value="1"/>
</dbReference>
<evidence type="ECO:0000313" key="3">
    <source>
        <dbReference type="EMBL" id="HJB38971.1"/>
    </source>
</evidence>
<proteinExistence type="predicted"/>
<protein>
    <submittedName>
        <fullName evidence="3">YdcF family protein</fullName>
    </submittedName>
</protein>
<dbReference type="PANTHER" id="PTHR30336">
    <property type="entry name" value="INNER MEMBRANE PROTEIN, PROBABLE PERMEASE"/>
    <property type="match status" value="1"/>
</dbReference>
<name>A0A9D2M1A0_9FIRM</name>
<keyword evidence="1" id="KW-0812">Transmembrane</keyword>
<dbReference type="Gene3D" id="3.40.50.620">
    <property type="entry name" value="HUPs"/>
    <property type="match status" value="1"/>
</dbReference>
<accession>A0A9D2M1A0</accession>
<dbReference type="GO" id="GO:0005886">
    <property type="term" value="C:plasma membrane"/>
    <property type="evidence" value="ECO:0007669"/>
    <property type="project" value="TreeGrafter"/>
</dbReference>
<dbReference type="InterPro" id="IPR051599">
    <property type="entry name" value="Cell_Envelope_Assoc"/>
</dbReference>
<sequence length="248" mass="27717">MKTAFFLLLAVISSLDSIWRWRQSAFHLGTFLMYCITAALWIYTFFHKPIDLWCSSGVGRIFKIILWIGVGITVVLMAFLHWSGSRVPPDGTEKAIIVLGASVKNNAVSPVLAYRLDAAYDYAIQNPESLIVVSGGQGADETIPEAQAMAEYLIQKGIPSRRILKEDKSQSTQENFLFSKELLSQNGVASADPIVFVTNRFHCYRAEGYAKRAGFENVRCIPAAIGPRSVLPSYLREVFAVLYFWCFA</sequence>
<organism evidence="3 4">
    <name type="scientific">Candidatus Ruthenibacterium avium</name>
    <dbReference type="NCBI Taxonomy" id="2838751"/>
    <lineage>
        <taxon>Bacteria</taxon>
        <taxon>Bacillati</taxon>
        <taxon>Bacillota</taxon>
        <taxon>Clostridia</taxon>
        <taxon>Eubacteriales</taxon>
        <taxon>Oscillospiraceae</taxon>
        <taxon>Ruthenibacterium</taxon>
    </lineage>
</organism>
<feature type="transmembrane region" description="Helical" evidence="1">
    <location>
        <begin position="64"/>
        <end position="82"/>
    </location>
</feature>
<dbReference type="GO" id="GO:0000270">
    <property type="term" value="P:peptidoglycan metabolic process"/>
    <property type="evidence" value="ECO:0007669"/>
    <property type="project" value="TreeGrafter"/>
</dbReference>
<reference evidence="3" key="2">
    <citation type="submission" date="2021-04" db="EMBL/GenBank/DDBJ databases">
        <authorList>
            <person name="Gilroy R."/>
        </authorList>
    </citation>
    <scope>NUCLEOTIDE SEQUENCE</scope>
    <source>
        <strain evidence="3">ChiBcec8-14828</strain>
    </source>
</reference>
<feature type="domain" description="DUF218" evidence="2">
    <location>
        <begin position="95"/>
        <end position="232"/>
    </location>
</feature>
<reference evidence="3" key="1">
    <citation type="journal article" date="2021" name="PeerJ">
        <title>Extensive microbial diversity within the chicken gut microbiome revealed by metagenomics and culture.</title>
        <authorList>
            <person name="Gilroy R."/>
            <person name="Ravi A."/>
            <person name="Getino M."/>
            <person name="Pursley I."/>
            <person name="Horton D.L."/>
            <person name="Alikhan N.F."/>
            <person name="Baker D."/>
            <person name="Gharbi K."/>
            <person name="Hall N."/>
            <person name="Watson M."/>
            <person name="Adriaenssens E.M."/>
            <person name="Foster-Nyarko E."/>
            <person name="Jarju S."/>
            <person name="Secka A."/>
            <person name="Antonio M."/>
            <person name="Oren A."/>
            <person name="Chaudhuri R.R."/>
            <person name="La Ragione R."/>
            <person name="Hildebrand F."/>
            <person name="Pallen M.J."/>
        </authorList>
    </citation>
    <scope>NUCLEOTIDE SEQUENCE</scope>
    <source>
        <strain evidence="3">ChiBcec8-14828</strain>
    </source>
</reference>
<gene>
    <name evidence="3" type="ORF">H9943_01085</name>
</gene>
<dbReference type="AlphaFoldDB" id="A0A9D2M1A0"/>
<comment type="caution">
    <text evidence="3">The sequence shown here is derived from an EMBL/GenBank/DDBJ whole genome shotgun (WGS) entry which is preliminary data.</text>
</comment>